<dbReference type="InterPro" id="IPR013783">
    <property type="entry name" value="Ig-like_fold"/>
</dbReference>
<feature type="domain" description="Cadherin" evidence="3">
    <location>
        <begin position="246"/>
        <end position="353"/>
    </location>
</feature>
<dbReference type="Proteomes" id="UP000189670">
    <property type="component" value="Unassembled WGS sequence"/>
</dbReference>
<organism evidence="4 5">
    <name type="scientific">Candidatus Magnetoglobus multicellularis str. Araruama</name>
    <dbReference type="NCBI Taxonomy" id="890399"/>
    <lineage>
        <taxon>Bacteria</taxon>
        <taxon>Pseudomonadati</taxon>
        <taxon>Thermodesulfobacteriota</taxon>
        <taxon>Desulfobacteria</taxon>
        <taxon>Desulfobacterales</taxon>
        <taxon>Desulfobacteraceae</taxon>
        <taxon>Candidatus Magnetoglobus</taxon>
    </lineage>
</organism>
<dbReference type="GO" id="GO:0016020">
    <property type="term" value="C:membrane"/>
    <property type="evidence" value="ECO:0007669"/>
    <property type="project" value="InterPro"/>
</dbReference>
<evidence type="ECO:0000313" key="5">
    <source>
        <dbReference type="Proteomes" id="UP000189670"/>
    </source>
</evidence>
<comment type="caution">
    <text evidence="4">The sequence shown here is derived from an EMBL/GenBank/DDBJ whole genome shotgun (WGS) entry which is preliminary data.</text>
</comment>
<dbReference type="Pfam" id="PF05345">
    <property type="entry name" value="He_PIG"/>
    <property type="match status" value="1"/>
</dbReference>
<dbReference type="EMBL" id="ATBP01000648">
    <property type="protein sequence ID" value="ETR69419.1"/>
    <property type="molecule type" value="Genomic_DNA"/>
</dbReference>
<dbReference type="Gene3D" id="2.60.40.3440">
    <property type="match status" value="1"/>
</dbReference>
<dbReference type="InterPro" id="IPR015919">
    <property type="entry name" value="Cadherin-like_sf"/>
</dbReference>
<feature type="non-terminal residue" evidence="4">
    <location>
        <position position="1"/>
    </location>
</feature>
<dbReference type="GO" id="GO:0005509">
    <property type="term" value="F:calcium ion binding"/>
    <property type="evidence" value="ECO:0007669"/>
    <property type="project" value="InterPro"/>
</dbReference>
<dbReference type="Pfam" id="PF17963">
    <property type="entry name" value="Big_9"/>
    <property type="match status" value="3"/>
</dbReference>
<protein>
    <recommendedName>
        <fullName evidence="3">Cadherin domain-containing protein</fullName>
    </recommendedName>
</protein>
<dbReference type="NCBIfam" id="NF012211">
    <property type="entry name" value="tand_rpt_95"/>
    <property type="match status" value="5"/>
</dbReference>
<keyword evidence="1" id="KW-0732">Signal</keyword>
<dbReference type="GO" id="GO:0007156">
    <property type="term" value="P:homophilic cell adhesion via plasma membrane adhesion molecules"/>
    <property type="evidence" value="ECO:0007669"/>
    <property type="project" value="InterPro"/>
</dbReference>
<dbReference type="InterPro" id="IPR006558">
    <property type="entry name" value="LamG-like"/>
</dbReference>
<sequence>NGYVLRCGNNGTINLAIGNSSVWYYATSGAIMSVNTWHHVAATFNGTTLKIYLDGTEVQSASPTNAALGYNGTEQFKIGDSYGFPGRYFHGSMDEIRIWNVARSQADIQSTRYQMLTGNESGLVGYWRFDQDSVTSVYDTTHYLNHGTFTNMDVSDWVDSSFSYSITTNEDVPFTILAGYDLDGDSITITTVSAPSNGTLIFDNANEVITYTPNENYYGSDQFTYQLTDGSNSDSFTVLVNVSSVNDSPSVSNISDQTTNEDTAILSISLTATDDETTGCSLGITYASSNTNLVSIDSISYTCDSGVYYISLTPTANQSGSTFITVTVTDEGNSSSSSSFALTVNSVNDAPVIGSIADQEINKNESISSLSLTATDVETAVCSLGITFGSSNTSLISVDHIAYTCDSSNIYISLTPTTDQTGISTLSITMTDAGNLTASTSFAITVIDTNTAPLIGLIDNQTTNKNTSISSISLTATDNETATCSLNITFASSNQNLISGNNISYTCDSGGFTLSLTPLTAQSGFATITVTINDPQGLTALSSFDLTVLNQSPVAGSGSYTSQTINEDTTFTMTAGYDPDGDSLTITSLSGPSNGTLSFDHTNVVITYTPTANYSGADQFTYQLSDGTDYVSYTVSVTITDINDPPIIGSVNNQACAVNTTISSISLTATDFETAICSLNITFTSSNTTLIPVENITYTCDTNGFDFDIAPVSSQSGNSTISITITDAGGLFSTTSFDVLVSTAPTISSISDQNTAAGTIDFICSDNEAGLITVTATSSDQTVLPNSGIKLTGSDSNTTTYNGIAGESQNLTLTMTPNANQHNRVTITITVTDAAGLNDSTIFTVIVSPPGSGNALSFDGTDEYINLGTINSSHPLALAGSNFTFSLWIKPTLSGDVDQKIINKNDGYYGKNGYSLQVEPGGLLGLQIDGTILKPYIAKTATGVLVANQWQHIAMTGDGSSYKCYINGVNVSLTTNDYQAPPSANAELWIGKYTGSNKAYNGSLDEVRIWNRALSQTEIQQNMCKRLSGNESGLLLYYRLDHTSGTTVKDLSGNGYNGTLTNMESGDWELSGASLGDDSIYDYSCVITSNCNPTLSHSNGDTFHVTGASGAFESMHLYVVNGTPNATVSYSGYQDDDHYWGVFIDGSSTTYDIEYNYQNHELIPNTADLRFYSRTGNTDTSWSHTSKSNDTINKILTKTGVSGTNKEFVFLINNYPQLSTVDDQFIDMDTSIISIPITITDAETAGCSLDITYSSSNTSLVLTNNISYTCANNIYYFSLTPTTSEAGNAVITIDATDSGNKSSSMSFTINVNAPPEIGIISDQITSEDTAILSIPITVNDQGASGCDLGLTIVSSNTSLLPSENISYTCVSDTFYYSLTPTANLSGNTTIQITVIDDRGLTASTSFALTVNAVNDPPEIGSIADQSTFDNVAILSIPLTASDIETAGCSLNITFASTDINLISVESISYTCDSGIFYISLSPTTDQIGNATISVIVTDTENLTASTSFALTVNLSNNPPLLGSINNQATNEDSAIHSIQLTATDNETATCSLGITYSSSNTNLISMENISYTCDSDGFYFSLTPTADLYGTSSISITVTDAGNLTATSSFELTVLSVNDPPTVSNELIDQSATEDTSFTYTFTSDSFSETDLGDSLNYTATLSDDNELPSWLTFNASARNFSGTPTN</sequence>
<dbReference type="InterPro" id="IPR013320">
    <property type="entry name" value="ConA-like_dom_sf"/>
</dbReference>
<name>A0A1V1P3F4_9BACT</name>
<dbReference type="SMART" id="SM00560">
    <property type="entry name" value="LamGL"/>
    <property type="match status" value="2"/>
</dbReference>
<dbReference type="InterPro" id="IPR002126">
    <property type="entry name" value="Cadherin-like_dom"/>
</dbReference>
<evidence type="ECO:0000313" key="4">
    <source>
        <dbReference type="EMBL" id="ETR69419.1"/>
    </source>
</evidence>
<feature type="non-terminal residue" evidence="4">
    <location>
        <position position="1687"/>
    </location>
</feature>
<evidence type="ECO:0000256" key="2">
    <source>
        <dbReference type="ARBA" id="ARBA00023157"/>
    </source>
</evidence>
<proteinExistence type="predicted"/>
<dbReference type="Gene3D" id="2.60.40.10">
    <property type="entry name" value="Immunoglobulins"/>
    <property type="match status" value="8"/>
</dbReference>
<dbReference type="SUPFAM" id="SSF49313">
    <property type="entry name" value="Cadherin-like"/>
    <property type="match status" value="2"/>
</dbReference>
<reference evidence="5" key="1">
    <citation type="submission" date="2012-11" db="EMBL/GenBank/DDBJ databases">
        <authorList>
            <person name="Lucero-Rivera Y.E."/>
            <person name="Tovar-Ramirez D."/>
        </authorList>
    </citation>
    <scope>NUCLEOTIDE SEQUENCE [LARGE SCALE GENOMIC DNA]</scope>
    <source>
        <strain evidence="5">Araruama</strain>
    </source>
</reference>
<dbReference type="PROSITE" id="PS50268">
    <property type="entry name" value="CADHERIN_2"/>
    <property type="match status" value="1"/>
</dbReference>
<evidence type="ECO:0000256" key="1">
    <source>
        <dbReference type="ARBA" id="ARBA00022729"/>
    </source>
</evidence>
<dbReference type="SMART" id="SM00736">
    <property type="entry name" value="CADG"/>
    <property type="match status" value="5"/>
</dbReference>
<dbReference type="SUPFAM" id="SSF49899">
    <property type="entry name" value="Concanavalin A-like lectins/glucanases"/>
    <property type="match status" value="2"/>
</dbReference>
<keyword evidence="2" id="KW-1015">Disulfide bond</keyword>
<dbReference type="Gene3D" id="2.60.120.200">
    <property type="match status" value="2"/>
</dbReference>
<dbReference type="Pfam" id="PF13385">
    <property type="entry name" value="Laminin_G_3"/>
    <property type="match status" value="2"/>
</dbReference>
<dbReference type="PANTHER" id="PTHR42535:SF2">
    <property type="entry name" value="CHROMOSOME UNDETERMINED SCAFFOLD_146, WHOLE GENOME SHOTGUN SEQUENCE"/>
    <property type="match status" value="1"/>
</dbReference>
<dbReference type="InterPro" id="IPR006644">
    <property type="entry name" value="Cadg"/>
</dbReference>
<dbReference type="Gene3D" id="2.60.40.2810">
    <property type="match status" value="1"/>
</dbReference>
<dbReference type="PANTHER" id="PTHR42535">
    <property type="entry name" value="OOKINETE PROTEIN, PUTATIVE-RELATED"/>
    <property type="match status" value="1"/>
</dbReference>
<accession>A0A1V1P3F4</accession>
<gene>
    <name evidence="4" type="ORF">OMM_09610</name>
</gene>
<evidence type="ECO:0000259" key="3">
    <source>
        <dbReference type="PROSITE" id="PS50268"/>
    </source>
</evidence>